<sequence length="162" mass="17361">MAGLDPLAHYMTNGQAEGRQAYAAVGKAADLAIHPGFDAEYYLLSNKDVAKAAIAAGSDSFAFAYNHYEANGWHEGRNPNSVFDVKGYLAAYGDVKGANIDPLAHYEVNGWKEGRDPSASFDTKAYEAANLDVANADIDPMLHFLQNGALEGRSAFNDGHFG</sequence>
<gene>
    <name evidence="1" type="ORF">AFCDBAGC_1865</name>
</gene>
<keyword evidence="2" id="KW-1185">Reference proteome</keyword>
<organism evidence="1 2">
    <name type="scientific">Methylobacterium cerastii</name>
    <dbReference type="NCBI Taxonomy" id="932741"/>
    <lineage>
        <taxon>Bacteria</taxon>
        <taxon>Pseudomonadati</taxon>
        <taxon>Pseudomonadota</taxon>
        <taxon>Alphaproteobacteria</taxon>
        <taxon>Hyphomicrobiales</taxon>
        <taxon>Methylobacteriaceae</taxon>
        <taxon>Methylobacterium</taxon>
    </lineage>
</organism>
<evidence type="ECO:0000313" key="1">
    <source>
        <dbReference type="EMBL" id="GJD44003.1"/>
    </source>
</evidence>
<comment type="caution">
    <text evidence="1">The sequence shown here is derived from an EMBL/GenBank/DDBJ whole genome shotgun (WGS) entry which is preliminary data.</text>
</comment>
<reference evidence="1 2" key="1">
    <citation type="journal article" date="2021" name="Front. Microbiol.">
        <title>Comprehensive Comparative Genomics and Phenotyping of Methylobacterium Species.</title>
        <authorList>
            <person name="Alessa O."/>
            <person name="Ogura Y."/>
            <person name="Fujitani Y."/>
            <person name="Takami H."/>
            <person name="Hayashi T."/>
            <person name="Sahin N."/>
            <person name="Tani A."/>
        </authorList>
    </citation>
    <scope>NUCLEOTIDE SEQUENCE [LARGE SCALE GENOMIC DNA]</scope>
    <source>
        <strain evidence="1 2">DSM 23679</strain>
    </source>
</reference>
<protein>
    <submittedName>
        <fullName evidence="1">Uncharacterized protein</fullName>
    </submittedName>
</protein>
<accession>A0ABQ4QFK7</accession>
<name>A0ABQ4QFK7_9HYPH</name>
<proteinExistence type="predicted"/>
<evidence type="ECO:0000313" key="2">
    <source>
        <dbReference type="Proteomes" id="UP001055117"/>
    </source>
</evidence>
<dbReference type="EMBL" id="BPQG01000026">
    <property type="protein sequence ID" value="GJD44003.1"/>
    <property type="molecule type" value="Genomic_DNA"/>
</dbReference>
<dbReference type="Proteomes" id="UP001055117">
    <property type="component" value="Unassembled WGS sequence"/>
</dbReference>